<dbReference type="InterPro" id="IPR041885">
    <property type="entry name" value="MAN1_winged_helix_dom"/>
</dbReference>
<feature type="compositionally biased region" description="Basic and acidic residues" evidence="7">
    <location>
        <begin position="63"/>
        <end position="73"/>
    </location>
</feature>
<dbReference type="Proteomes" id="UP000054886">
    <property type="component" value="Unassembled WGS sequence"/>
</dbReference>
<evidence type="ECO:0000259" key="9">
    <source>
        <dbReference type="Pfam" id="PF09402"/>
    </source>
</evidence>
<evidence type="ECO:0000256" key="6">
    <source>
        <dbReference type="ARBA" id="ARBA00023242"/>
    </source>
</evidence>
<dbReference type="VEuPathDB" id="FungiDB:CAGL0K06325g"/>
<dbReference type="AlphaFoldDB" id="A0A0W0DIC5"/>
<evidence type="ECO:0000313" key="11">
    <source>
        <dbReference type="EMBL" id="KTA95018.1"/>
    </source>
</evidence>
<feature type="compositionally biased region" description="Polar residues" evidence="7">
    <location>
        <begin position="142"/>
        <end position="156"/>
    </location>
</feature>
<dbReference type="PANTHER" id="PTHR47808">
    <property type="entry name" value="INNER NUCLEAR MEMBRANE PROTEIN HEH2-RELATED"/>
    <property type="match status" value="1"/>
</dbReference>
<dbReference type="InterPro" id="IPR025856">
    <property type="entry name" value="HeH/LEM_domain"/>
</dbReference>
<dbReference type="Gene3D" id="1.10.10.1180">
    <property type="entry name" value="MAN1, winged-helix domain"/>
    <property type="match status" value="1"/>
</dbReference>
<dbReference type="EMBL" id="LLZZ01000194">
    <property type="protein sequence ID" value="KTA95018.1"/>
    <property type="molecule type" value="Genomic_DNA"/>
</dbReference>
<dbReference type="GO" id="GO:0003682">
    <property type="term" value="F:chromatin binding"/>
    <property type="evidence" value="ECO:0007669"/>
    <property type="project" value="InterPro"/>
</dbReference>
<sequence>MSENRQGIDLSKLTAAQLRFVLAENKVSFPSKAKKADLLRLCNKLIDESDAEEVSQRIGAAIAKERVDHETKLRLRQKKMKESAKANSEPAESLPAEKVSVQKSPNKKSVAGKKHSRTESEDEDSDKNKKKRAKSTDDNIKIKNNQTAAVNSTSALATPVKAAESSSLSRNKLESKSDIPVTRGAMHDEIKKESSAKKGKKKLQEIENLVTSQTPKKLSEQVQKISQKAEEVVEEIKEDIKEELCPTKDEFVKHKEEEPSKLFAVLDEIMIYLFKFLVIVLPILFFLWYREQKIRVGFCGHELPVAKFAPYANSNKVWASVDKTLERFLPKCKLCPEGAICKTHLQMSCKDGYVLRKSWWNLESLLPLADKCITKRKAANKKTPLLFALDLLRTQNANTHCGSTLPDNYQAGMLEKDLFNNVYEEYRDMMTKESFEKEWAVLSNSLKRLPEIYYKTFVSKNVAGNIENIQLFRSLSKQNVSYFCGIFKLLKEFPIEKNVLLVALTIFSCTVTLEIILQKLWKCQNRENAFVEKSTEKALEKLREASRDPEVKFLDTVQLREFLLSETTNLKKKNQLWDKISSKLLENENVEKRQMELYGEVLGIWEWND</sequence>
<evidence type="ECO:0000256" key="4">
    <source>
        <dbReference type="ARBA" id="ARBA00022989"/>
    </source>
</evidence>
<evidence type="ECO:0000256" key="3">
    <source>
        <dbReference type="ARBA" id="ARBA00022692"/>
    </source>
</evidence>
<proteinExistence type="predicted"/>
<keyword evidence="6" id="KW-0539">Nucleus</keyword>
<keyword evidence="4 8" id="KW-1133">Transmembrane helix</keyword>
<dbReference type="GO" id="GO:0005783">
    <property type="term" value="C:endoplasmic reticulum"/>
    <property type="evidence" value="ECO:0007669"/>
    <property type="project" value="TreeGrafter"/>
</dbReference>
<evidence type="ECO:0000259" key="10">
    <source>
        <dbReference type="Pfam" id="PF12949"/>
    </source>
</evidence>
<feature type="domain" description="HeH/LEM" evidence="10">
    <location>
        <begin position="10"/>
        <end position="44"/>
    </location>
</feature>
<name>A0A0W0DIC5_CANGB</name>
<keyword evidence="5 8" id="KW-0472">Membrane</keyword>
<evidence type="ECO:0000256" key="8">
    <source>
        <dbReference type="SAM" id="Phobius"/>
    </source>
</evidence>
<organism evidence="11 12">
    <name type="scientific">Candida glabrata</name>
    <name type="common">Yeast</name>
    <name type="synonym">Torulopsis glabrata</name>
    <dbReference type="NCBI Taxonomy" id="5478"/>
    <lineage>
        <taxon>Eukaryota</taxon>
        <taxon>Fungi</taxon>
        <taxon>Dikarya</taxon>
        <taxon>Ascomycota</taxon>
        <taxon>Saccharomycotina</taxon>
        <taxon>Saccharomycetes</taxon>
        <taxon>Saccharomycetales</taxon>
        <taxon>Saccharomycetaceae</taxon>
        <taxon>Nakaseomyces</taxon>
    </lineage>
</organism>
<evidence type="ECO:0000313" key="12">
    <source>
        <dbReference type="Proteomes" id="UP000054886"/>
    </source>
</evidence>
<feature type="domain" description="Man1/Src1-like C-terminal" evidence="9">
    <location>
        <begin position="277"/>
        <end position="607"/>
    </location>
</feature>
<comment type="subcellular location">
    <subcellularLocation>
        <location evidence="1">Nucleus inner membrane</location>
    </subcellularLocation>
</comment>
<dbReference type="Pfam" id="PF09402">
    <property type="entry name" value="MSC"/>
    <property type="match status" value="1"/>
</dbReference>
<evidence type="ECO:0000256" key="7">
    <source>
        <dbReference type="SAM" id="MobiDB-lite"/>
    </source>
</evidence>
<dbReference type="VEuPathDB" id="FungiDB:B1J91_K06325g"/>
<accession>A0A0W0DIC5</accession>
<keyword evidence="3 8" id="KW-0812">Transmembrane</keyword>
<dbReference type="CDD" id="cd12935">
    <property type="entry name" value="LEM_like"/>
    <property type="match status" value="1"/>
</dbReference>
<dbReference type="InterPro" id="IPR018996">
    <property type="entry name" value="Man1/Src1-like_C"/>
</dbReference>
<dbReference type="VEuPathDB" id="FungiDB:GWK60_K06149"/>
<feature type="transmembrane region" description="Helical" evidence="8">
    <location>
        <begin position="269"/>
        <end position="289"/>
    </location>
</feature>
<keyword evidence="2" id="KW-0597">Phosphoprotein</keyword>
<dbReference type="Pfam" id="PF12949">
    <property type="entry name" value="HeH"/>
    <property type="match status" value="1"/>
</dbReference>
<comment type="caution">
    <text evidence="11">The sequence shown here is derived from an EMBL/GenBank/DDBJ whole genome shotgun (WGS) entry which is preliminary data.</text>
</comment>
<evidence type="ECO:0000256" key="2">
    <source>
        <dbReference type="ARBA" id="ARBA00022553"/>
    </source>
</evidence>
<feature type="region of interest" description="Disordered" evidence="7">
    <location>
        <begin position="61"/>
        <end position="157"/>
    </location>
</feature>
<dbReference type="GO" id="GO:0034399">
    <property type="term" value="C:nuclear periphery"/>
    <property type="evidence" value="ECO:0007669"/>
    <property type="project" value="TreeGrafter"/>
</dbReference>
<dbReference type="GO" id="GO:0071763">
    <property type="term" value="P:nuclear membrane organization"/>
    <property type="evidence" value="ECO:0007669"/>
    <property type="project" value="TreeGrafter"/>
</dbReference>
<dbReference type="GO" id="GO:0005637">
    <property type="term" value="C:nuclear inner membrane"/>
    <property type="evidence" value="ECO:0007669"/>
    <property type="project" value="UniProtKB-SubCell"/>
</dbReference>
<evidence type="ECO:0000256" key="5">
    <source>
        <dbReference type="ARBA" id="ARBA00023136"/>
    </source>
</evidence>
<reference evidence="11 12" key="1">
    <citation type="submission" date="2015-10" db="EMBL/GenBank/DDBJ databases">
        <title>Draft genomes sequences of Candida glabrata isolates 1A, 1B, 2A, 2B, 3A and 3B.</title>
        <authorList>
            <person name="Haavelsrud O.E."/>
            <person name="Gaustad P."/>
        </authorList>
    </citation>
    <scope>NUCLEOTIDE SEQUENCE [LARGE SCALE GENOMIC DNA]</scope>
    <source>
        <strain evidence="11">910700640</strain>
    </source>
</reference>
<dbReference type="InterPro" id="IPR044780">
    <property type="entry name" value="Heh2/Src1"/>
</dbReference>
<gene>
    <name evidence="11" type="ORF">AO440_003520</name>
</gene>
<dbReference type="PANTHER" id="PTHR47808:SF2">
    <property type="entry name" value="LEM DOMAIN-CONTAINING PROTEIN 2"/>
    <property type="match status" value="1"/>
</dbReference>
<evidence type="ECO:0000256" key="1">
    <source>
        <dbReference type="ARBA" id="ARBA00004540"/>
    </source>
</evidence>
<protein>
    <submittedName>
        <fullName evidence="11">Inner nuclear membrane protein SRC1</fullName>
    </submittedName>
</protein>
<dbReference type="VEuPathDB" id="FungiDB:GVI51_K06149"/>